<evidence type="ECO:0000256" key="2">
    <source>
        <dbReference type="ARBA" id="ARBA00022670"/>
    </source>
</evidence>
<evidence type="ECO:0000313" key="11">
    <source>
        <dbReference type="Proteomes" id="UP000584867"/>
    </source>
</evidence>
<dbReference type="GO" id="GO:0008240">
    <property type="term" value="F:tripeptidyl-peptidase activity"/>
    <property type="evidence" value="ECO:0007669"/>
    <property type="project" value="TreeGrafter"/>
</dbReference>
<evidence type="ECO:0000256" key="6">
    <source>
        <dbReference type="ARBA" id="ARBA00022837"/>
    </source>
</evidence>
<keyword evidence="3" id="KW-0479">Metal-binding</keyword>
<dbReference type="GO" id="GO:0004252">
    <property type="term" value="F:serine-type endopeptidase activity"/>
    <property type="evidence" value="ECO:0007669"/>
    <property type="project" value="InterPro"/>
</dbReference>
<dbReference type="Proteomes" id="UP000584867">
    <property type="component" value="Unassembled WGS sequence"/>
</dbReference>
<dbReference type="CDD" id="cd04056">
    <property type="entry name" value="Peptidases_S53"/>
    <property type="match status" value="1"/>
</dbReference>
<dbReference type="GO" id="GO:0046872">
    <property type="term" value="F:metal ion binding"/>
    <property type="evidence" value="ECO:0007669"/>
    <property type="project" value="UniProtKB-KW"/>
</dbReference>
<dbReference type="PROSITE" id="PS51695">
    <property type="entry name" value="SEDOLISIN"/>
    <property type="match status" value="1"/>
</dbReference>
<dbReference type="InterPro" id="IPR050819">
    <property type="entry name" value="Tripeptidyl-peptidase_I"/>
</dbReference>
<evidence type="ECO:0000256" key="4">
    <source>
        <dbReference type="ARBA" id="ARBA00022801"/>
    </source>
</evidence>
<dbReference type="Gene3D" id="2.60.40.10">
    <property type="entry name" value="Immunoglobulins"/>
    <property type="match status" value="1"/>
</dbReference>
<evidence type="ECO:0000256" key="3">
    <source>
        <dbReference type="ARBA" id="ARBA00022723"/>
    </source>
</evidence>
<accession>A0A7W7ZV77</accession>
<dbReference type="GO" id="GO:0006508">
    <property type="term" value="P:proteolysis"/>
    <property type="evidence" value="ECO:0007669"/>
    <property type="project" value="UniProtKB-KW"/>
</dbReference>
<evidence type="ECO:0000256" key="1">
    <source>
        <dbReference type="ARBA" id="ARBA00001913"/>
    </source>
</evidence>
<keyword evidence="5" id="KW-0720">Serine protease</keyword>
<keyword evidence="8" id="KW-0732">Signal</keyword>
<comment type="caution">
    <text evidence="10">The sequence shown here is derived from an EMBL/GenBank/DDBJ whole genome shotgun (WGS) entry which is preliminary data.</text>
</comment>
<evidence type="ECO:0000256" key="5">
    <source>
        <dbReference type="ARBA" id="ARBA00022825"/>
    </source>
</evidence>
<dbReference type="PANTHER" id="PTHR14218">
    <property type="entry name" value="PROTEASE S8 TRIPEPTIDYL PEPTIDASE I CLN2"/>
    <property type="match status" value="1"/>
</dbReference>
<dbReference type="CDD" id="cd11377">
    <property type="entry name" value="Pro-peptidase_S53"/>
    <property type="match status" value="1"/>
</dbReference>
<evidence type="ECO:0000313" key="10">
    <source>
        <dbReference type="EMBL" id="MBB5066728.1"/>
    </source>
</evidence>
<reference evidence="10 11" key="1">
    <citation type="submission" date="2020-08" db="EMBL/GenBank/DDBJ databases">
        <title>Genomic Encyclopedia of Type Strains, Phase IV (KMG-V): Genome sequencing to study the core and pangenomes of soil and plant-associated prokaryotes.</title>
        <authorList>
            <person name="Whitman W."/>
        </authorList>
    </citation>
    <scope>NUCLEOTIDE SEQUENCE [LARGE SCALE GENOMIC DNA]</scope>
    <source>
        <strain evidence="10 11">X5P3</strain>
    </source>
</reference>
<keyword evidence="4" id="KW-0378">Hydrolase</keyword>
<dbReference type="SUPFAM" id="SSF52743">
    <property type="entry name" value="Subtilisin-like"/>
    <property type="match status" value="1"/>
</dbReference>
<dbReference type="InterPro" id="IPR023828">
    <property type="entry name" value="Peptidase_S8_Ser-AS"/>
</dbReference>
<dbReference type="PANTHER" id="PTHR14218:SF15">
    <property type="entry name" value="TRIPEPTIDYL-PEPTIDASE 1"/>
    <property type="match status" value="1"/>
</dbReference>
<sequence length="934" mass="95148">MSRIARYLLCAFALIASTLSVAAQRPQADRVAAQPDLRVTTRLKGHVPTWALSSNDAGAVPNDTNLRLVFVLSRSPERQAAFAQLLVDQQNPGSPNYHSWRTPQQIGSLYGPTQHDLDTLMSWLASEGFAGAEISSSHVFVSVEAPVHTVANALDTTFHYFNTPAIGGAPAAKPRVAATSDPAIPTSLAAIVSSIAGLADAADEPMSHVSPDSVPFSRAASNPVPLYNDSNGAHSLSPSDFRTIYDINPVLQSGIDGTGQKIAIVGRSQVLASDISIFESQTGLPNKAPNVIIPPSGVNPGMTKDQAEATLDVTRAIGTAPGTQVDLVITAADAGDIFLDAQYEVETLRDPIMNISFGNCETSEGAVGVDRWDTLFAQAAGEGISVFVSSGDSGAQACGTSQKRSINYICASSYATCVGGTEFADFATPSAFWSTTTDSAKGSVLSYIPEGAWNEPTVTSGGTTSFQAEGTGGGVSAIIAKPDWQTGIGIPADGFRDVPDVSFSSSRHDGYLICLASAGTTCTTFSHSWGTSAAAPGMAGITALMNQKLGTSQGNLNPLLYRLAASSNSPFHDATPATSGVACDIDTPSMCNNSTPGPTSLAGGVAGFALTTGYDQATGLGSLDVGDFLRAAVSVVSLSVSAASSSLTLTAGASTGRTDAITVSSAFYNGNATIGCNVRYNGPGTPTFIPTCALNPPTVALSSNGSATSTLTISTTARQTASAAMVATAHPSQPSLPAYGRRNVASLALGSVFLLGLLPIRRMRSLRSWRVLPSGLLLCVALGTLTACGLGRIVTDPNPPTASPSSIALSAASNSLSAGATDTFTAVVTDGVSNKANIPTGTVNFYTAGVPAPIGSASLVAGKATSSAIAFPIAGTYTITAIYQGDDNFSASTSQNLPLTVTPNGTTVGSYTVTITATGAAGLTASTAVSLTVQ</sequence>
<dbReference type="Gene3D" id="3.40.50.200">
    <property type="entry name" value="Peptidase S8/S53 domain"/>
    <property type="match status" value="1"/>
</dbReference>
<dbReference type="Pfam" id="PF16640">
    <property type="entry name" value="Big_3_5"/>
    <property type="match status" value="1"/>
</dbReference>
<dbReference type="AlphaFoldDB" id="A0A7W7ZV77"/>
<dbReference type="Pfam" id="PF09286">
    <property type="entry name" value="Pro-kuma_activ"/>
    <property type="match status" value="1"/>
</dbReference>
<dbReference type="EMBL" id="JACHIO010000034">
    <property type="protein sequence ID" value="MBB5066728.1"/>
    <property type="molecule type" value="Genomic_DNA"/>
</dbReference>
<dbReference type="InterPro" id="IPR036852">
    <property type="entry name" value="Peptidase_S8/S53_dom_sf"/>
</dbReference>
<keyword evidence="2 10" id="KW-0645">Protease</keyword>
<protein>
    <submittedName>
        <fullName evidence="10">Subtilase family serine protease</fullName>
    </submittedName>
</protein>
<dbReference type="SMART" id="SM00944">
    <property type="entry name" value="Pro-kuma_activ"/>
    <property type="match status" value="1"/>
</dbReference>
<organism evidence="10 11">
    <name type="scientific">Granulicella mallensis</name>
    <dbReference type="NCBI Taxonomy" id="940614"/>
    <lineage>
        <taxon>Bacteria</taxon>
        <taxon>Pseudomonadati</taxon>
        <taxon>Acidobacteriota</taxon>
        <taxon>Terriglobia</taxon>
        <taxon>Terriglobales</taxon>
        <taxon>Acidobacteriaceae</taxon>
        <taxon>Granulicella</taxon>
    </lineage>
</organism>
<dbReference type="InterPro" id="IPR030400">
    <property type="entry name" value="Sedolisin_dom"/>
</dbReference>
<dbReference type="PROSITE" id="PS00138">
    <property type="entry name" value="SUBTILASE_SER"/>
    <property type="match status" value="1"/>
</dbReference>
<keyword evidence="6" id="KW-0106">Calcium</keyword>
<proteinExistence type="predicted"/>
<comment type="cofactor">
    <cofactor evidence="1">
        <name>Ca(2+)</name>
        <dbReference type="ChEBI" id="CHEBI:29108"/>
    </cofactor>
</comment>
<dbReference type="RefSeq" id="WP_184260786.1">
    <property type="nucleotide sequence ID" value="NZ_JACHIO010000034.1"/>
</dbReference>
<keyword evidence="7" id="KW-0865">Zymogen</keyword>
<dbReference type="InterPro" id="IPR013783">
    <property type="entry name" value="Ig-like_fold"/>
</dbReference>
<dbReference type="InterPro" id="IPR032109">
    <property type="entry name" value="Big_3_5"/>
</dbReference>
<gene>
    <name evidence="10" type="ORF">HDF15_005112</name>
</gene>
<feature type="chain" id="PRO_5031098051" evidence="8">
    <location>
        <begin position="23"/>
        <end position="934"/>
    </location>
</feature>
<feature type="signal peptide" evidence="8">
    <location>
        <begin position="1"/>
        <end position="22"/>
    </location>
</feature>
<name>A0A7W7ZV77_9BACT</name>
<dbReference type="SUPFAM" id="SSF54897">
    <property type="entry name" value="Protease propeptides/inhibitors"/>
    <property type="match status" value="1"/>
</dbReference>
<dbReference type="InterPro" id="IPR015366">
    <property type="entry name" value="S53_propep"/>
</dbReference>
<evidence type="ECO:0000256" key="7">
    <source>
        <dbReference type="ARBA" id="ARBA00023145"/>
    </source>
</evidence>
<evidence type="ECO:0000256" key="8">
    <source>
        <dbReference type="SAM" id="SignalP"/>
    </source>
</evidence>
<feature type="domain" description="Peptidase S53" evidence="9">
    <location>
        <begin position="235"/>
        <end position="635"/>
    </location>
</feature>
<evidence type="ECO:0000259" key="9">
    <source>
        <dbReference type="PROSITE" id="PS51695"/>
    </source>
</evidence>